<keyword evidence="2" id="KW-0472">Membrane</keyword>
<sequence>MCTNVALVDRLECYMDELVGNFEDFVKKSLVIITIAVGGVIAVLIYALKVINDRQLESIPSRYSTQFHATKSTSKTGKYSKNCKSIVLQTSKSIPKSDKFANTEPISRDPSNDETILSSVALSTCSKSCPSSSRSLVRKASPARPTIPSLPTNYTNRRLSPARVCPKLVTTKKSCCSLCCVDDDRR</sequence>
<evidence type="ECO:0000256" key="1">
    <source>
        <dbReference type="SAM" id="MobiDB-lite"/>
    </source>
</evidence>
<feature type="transmembrane region" description="Helical" evidence="2">
    <location>
        <begin position="30"/>
        <end position="48"/>
    </location>
</feature>
<proteinExistence type="predicted"/>
<dbReference type="EMBL" id="JH668385">
    <property type="protein sequence ID" value="KAG6450284.1"/>
    <property type="molecule type" value="Genomic_DNA"/>
</dbReference>
<feature type="region of interest" description="Disordered" evidence="1">
    <location>
        <begin position="131"/>
        <end position="153"/>
    </location>
</feature>
<reference evidence="3" key="2">
    <citation type="submission" date="2020-12" db="EMBL/GenBank/DDBJ databases">
        <authorList>
            <person name="Kanost M."/>
        </authorList>
    </citation>
    <scope>NUCLEOTIDE SEQUENCE</scope>
</reference>
<gene>
    <name evidence="3" type="ORF">O3G_MSEX006481</name>
</gene>
<accession>A0A921Z2K5</accession>
<organism evidence="3 4">
    <name type="scientific">Manduca sexta</name>
    <name type="common">Tobacco hawkmoth</name>
    <name type="synonym">Tobacco hornworm</name>
    <dbReference type="NCBI Taxonomy" id="7130"/>
    <lineage>
        <taxon>Eukaryota</taxon>
        <taxon>Metazoa</taxon>
        <taxon>Ecdysozoa</taxon>
        <taxon>Arthropoda</taxon>
        <taxon>Hexapoda</taxon>
        <taxon>Insecta</taxon>
        <taxon>Pterygota</taxon>
        <taxon>Neoptera</taxon>
        <taxon>Endopterygota</taxon>
        <taxon>Lepidoptera</taxon>
        <taxon>Glossata</taxon>
        <taxon>Ditrysia</taxon>
        <taxon>Bombycoidea</taxon>
        <taxon>Sphingidae</taxon>
        <taxon>Sphinginae</taxon>
        <taxon>Sphingini</taxon>
        <taxon>Manduca</taxon>
    </lineage>
</organism>
<reference evidence="3" key="1">
    <citation type="journal article" date="2016" name="Insect Biochem. Mol. Biol.">
        <title>Multifaceted biological insights from a draft genome sequence of the tobacco hornworm moth, Manduca sexta.</title>
        <authorList>
            <person name="Kanost M.R."/>
            <person name="Arrese E.L."/>
            <person name="Cao X."/>
            <person name="Chen Y.R."/>
            <person name="Chellapilla S."/>
            <person name="Goldsmith M.R."/>
            <person name="Grosse-Wilde E."/>
            <person name="Heckel D.G."/>
            <person name="Herndon N."/>
            <person name="Jiang H."/>
            <person name="Papanicolaou A."/>
            <person name="Qu J."/>
            <person name="Soulages J.L."/>
            <person name="Vogel H."/>
            <person name="Walters J."/>
            <person name="Waterhouse R.M."/>
            <person name="Ahn S.J."/>
            <person name="Almeida F.C."/>
            <person name="An C."/>
            <person name="Aqrawi P."/>
            <person name="Bretschneider A."/>
            <person name="Bryant W.B."/>
            <person name="Bucks S."/>
            <person name="Chao H."/>
            <person name="Chevignon G."/>
            <person name="Christen J.M."/>
            <person name="Clarke D.F."/>
            <person name="Dittmer N.T."/>
            <person name="Ferguson L.C.F."/>
            <person name="Garavelou S."/>
            <person name="Gordon K.H.J."/>
            <person name="Gunaratna R.T."/>
            <person name="Han Y."/>
            <person name="Hauser F."/>
            <person name="He Y."/>
            <person name="Heidel-Fischer H."/>
            <person name="Hirsh A."/>
            <person name="Hu Y."/>
            <person name="Jiang H."/>
            <person name="Kalra D."/>
            <person name="Klinner C."/>
            <person name="Konig C."/>
            <person name="Kovar C."/>
            <person name="Kroll A.R."/>
            <person name="Kuwar S.S."/>
            <person name="Lee S.L."/>
            <person name="Lehman R."/>
            <person name="Li K."/>
            <person name="Li Z."/>
            <person name="Liang H."/>
            <person name="Lovelace S."/>
            <person name="Lu Z."/>
            <person name="Mansfield J.H."/>
            <person name="McCulloch K.J."/>
            <person name="Mathew T."/>
            <person name="Morton B."/>
            <person name="Muzny D.M."/>
            <person name="Neunemann D."/>
            <person name="Ongeri F."/>
            <person name="Pauchet Y."/>
            <person name="Pu L.L."/>
            <person name="Pyrousis I."/>
            <person name="Rao X.J."/>
            <person name="Redding A."/>
            <person name="Roesel C."/>
            <person name="Sanchez-Gracia A."/>
            <person name="Schaack S."/>
            <person name="Shukla A."/>
            <person name="Tetreau G."/>
            <person name="Wang Y."/>
            <person name="Xiong G.H."/>
            <person name="Traut W."/>
            <person name="Walsh T.K."/>
            <person name="Worley K.C."/>
            <person name="Wu D."/>
            <person name="Wu W."/>
            <person name="Wu Y.Q."/>
            <person name="Zhang X."/>
            <person name="Zou Z."/>
            <person name="Zucker H."/>
            <person name="Briscoe A.D."/>
            <person name="Burmester T."/>
            <person name="Clem R.J."/>
            <person name="Feyereisen R."/>
            <person name="Grimmelikhuijzen C.J.P."/>
            <person name="Hamodrakas S.J."/>
            <person name="Hansson B.S."/>
            <person name="Huguet E."/>
            <person name="Jermiin L.S."/>
            <person name="Lan Q."/>
            <person name="Lehman H.K."/>
            <person name="Lorenzen M."/>
            <person name="Merzendorfer H."/>
            <person name="Michalopoulos I."/>
            <person name="Morton D.B."/>
            <person name="Muthukrishnan S."/>
            <person name="Oakeshott J.G."/>
            <person name="Palmer W."/>
            <person name="Park Y."/>
            <person name="Passarelli A.L."/>
            <person name="Rozas J."/>
            <person name="Schwartz L.M."/>
            <person name="Smith W."/>
            <person name="Southgate A."/>
            <person name="Vilcinskas A."/>
            <person name="Vogt R."/>
            <person name="Wang P."/>
            <person name="Werren J."/>
            <person name="Yu X.Q."/>
            <person name="Zhou J.J."/>
            <person name="Brown S.J."/>
            <person name="Scherer S.E."/>
            <person name="Richards S."/>
            <person name="Blissard G.W."/>
        </authorList>
    </citation>
    <scope>NUCLEOTIDE SEQUENCE</scope>
</reference>
<keyword evidence="4" id="KW-1185">Reference proteome</keyword>
<dbReference type="Proteomes" id="UP000791440">
    <property type="component" value="Unassembled WGS sequence"/>
</dbReference>
<comment type="caution">
    <text evidence="3">The sequence shown here is derived from an EMBL/GenBank/DDBJ whole genome shotgun (WGS) entry which is preliminary data.</text>
</comment>
<keyword evidence="2" id="KW-0812">Transmembrane</keyword>
<name>A0A921Z2K5_MANSE</name>
<evidence type="ECO:0000256" key="2">
    <source>
        <dbReference type="SAM" id="Phobius"/>
    </source>
</evidence>
<dbReference type="AlphaFoldDB" id="A0A921Z2K5"/>
<keyword evidence="2" id="KW-1133">Transmembrane helix</keyword>
<evidence type="ECO:0000313" key="3">
    <source>
        <dbReference type="EMBL" id="KAG6450284.1"/>
    </source>
</evidence>
<protein>
    <submittedName>
        <fullName evidence="3">Uncharacterized protein</fullName>
    </submittedName>
</protein>
<evidence type="ECO:0000313" key="4">
    <source>
        <dbReference type="Proteomes" id="UP000791440"/>
    </source>
</evidence>